<dbReference type="STRING" id="1871111.GCA_001704615_01302"/>
<evidence type="ECO:0000313" key="2">
    <source>
        <dbReference type="Proteomes" id="UP000245977"/>
    </source>
</evidence>
<dbReference type="AlphaFoldDB" id="A0A2S2FEX5"/>
<dbReference type="RefSeq" id="WP_065992570.1">
    <property type="nucleotide sequence ID" value="NZ_CP029397.2"/>
</dbReference>
<organism evidence="1 2">
    <name type="scientific">Acinetobacter defluvii</name>
    <dbReference type="NCBI Taxonomy" id="1871111"/>
    <lineage>
        <taxon>Bacteria</taxon>
        <taxon>Pseudomonadati</taxon>
        <taxon>Pseudomonadota</taxon>
        <taxon>Gammaproteobacteria</taxon>
        <taxon>Moraxellales</taxon>
        <taxon>Moraxellaceae</taxon>
        <taxon>Acinetobacter</taxon>
    </lineage>
</organism>
<dbReference type="EMBL" id="CP029397">
    <property type="protein sequence ID" value="AWL29345.1"/>
    <property type="molecule type" value="Genomic_DNA"/>
</dbReference>
<accession>A0A2S2FEX5</accession>
<name>A0A2S2FEX5_9GAMM</name>
<reference evidence="1" key="1">
    <citation type="submission" date="2019-08" db="EMBL/GenBank/DDBJ databases">
        <title>The complete genome of Acinetobacter defluvii strain WCHAD010030.</title>
        <authorList>
            <person name="Hu Y."/>
            <person name="Qin J."/>
            <person name="Feng Y."/>
            <person name="Zong Z."/>
        </authorList>
    </citation>
    <scope>NUCLEOTIDE SEQUENCE</scope>
    <source>
        <strain evidence="1">WCHA30</strain>
    </source>
</reference>
<keyword evidence="2" id="KW-1185">Reference proteome</keyword>
<gene>
    <name evidence="1" type="ORF">DJ533_12575</name>
</gene>
<dbReference type="KEGG" id="adv:DJ533_12575"/>
<dbReference type="Proteomes" id="UP000245977">
    <property type="component" value="Chromosome"/>
</dbReference>
<dbReference type="OrthoDB" id="6694654at2"/>
<sequence>MENNQKPPAQSVGVAGFKADLYASDIKKIDWHILIHLPKFQMFCVEHSKRSVDNVMQWVMGFVQDKCYQDEQAFFDSYVQWHDKKGYWKNEDVYGELVGVSDAQTNTNEVI</sequence>
<protein>
    <submittedName>
        <fullName evidence="1">Uncharacterized protein</fullName>
    </submittedName>
</protein>
<evidence type="ECO:0000313" key="1">
    <source>
        <dbReference type="EMBL" id="AWL29345.1"/>
    </source>
</evidence>
<proteinExistence type="predicted"/>